<sequence length="104" mass="10936">MVDAPGQTSEMSAGVATREPRTALSGGRRGRGVEGEERGSFGRLIQEGLNNGDSNSVASIVRVGMGEPRDGSCQGAGDWLGIHGSQVRSLRSTPRVIQVDRLTE</sequence>
<evidence type="ECO:0000256" key="1">
    <source>
        <dbReference type="SAM" id="MobiDB-lite"/>
    </source>
</evidence>
<feature type="region of interest" description="Disordered" evidence="1">
    <location>
        <begin position="1"/>
        <end position="55"/>
    </location>
</feature>
<gene>
    <name evidence="2" type="ORF">PENSUB_8987</name>
</gene>
<protein>
    <submittedName>
        <fullName evidence="2">Uncharacterized protein</fullName>
    </submittedName>
</protein>
<name>A0A1Q5TES5_9EURO</name>
<evidence type="ECO:0000313" key="2">
    <source>
        <dbReference type="EMBL" id="OKO98736.1"/>
    </source>
</evidence>
<reference evidence="2 3" key="1">
    <citation type="submission" date="2016-10" db="EMBL/GenBank/DDBJ databases">
        <title>Genome sequence of the ascomycete fungus Penicillium subrubescens.</title>
        <authorList>
            <person name="De Vries R.P."/>
            <person name="Peng M."/>
            <person name="Dilokpimol A."/>
            <person name="Hilden K."/>
            <person name="Makela M.R."/>
            <person name="Grigoriev I."/>
            <person name="Riley R."/>
            <person name="Granchi Z."/>
        </authorList>
    </citation>
    <scope>NUCLEOTIDE SEQUENCE [LARGE SCALE GENOMIC DNA]</scope>
    <source>
        <strain evidence="2 3">CBS 132785</strain>
    </source>
</reference>
<evidence type="ECO:0000313" key="3">
    <source>
        <dbReference type="Proteomes" id="UP000186955"/>
    </source>
</evidence>
<keyword evidence="3" id="KW-1185">Reference proteome</keyword>
<proteinExistence type="predicted"/>
<dbReference type="AlphaFoldDB" id="A0A1Q5TES5"/>
<dbReference type="Proteomes" id="UP000186955">
    <property type="component" value="Unassembled WGS sequence"/>
</dbReference>
<accession>A0A1Q5TES5</accession>
<feature type="compositionally biased region" description="Basic and acidic residues" evidence="1">
    <location>
        <begin position="31"/>
        <end position="40"/>
    </location>
</feature>
<feature type="compositionally biased region" description="Polar residues" evidence="1">
    <location>
        <begin position="1"/>
        <end position="11"/>
    </location>
</feature>
<organism evidence="2 3">
    <name type="scientific">Penicillium subrubescens</name>
    <dbReference type="NCBI Taxonomy" id="1316194"/>
    <lineage>
        <taxon>Eukaryota</taxon>
        <taxon>Fungi</taxon>
        <taxon>Dikarya</taxon>
        <taxon>Ascomycota</taxon>
        <taxon>Pezizomycotina</taxon>
        <taxon>Eurotiomycetes</taxon>
        <taxon>Eurotiomycetidae</taxon>
        <taxon>Eurotiales</taxon>
        <taxon>Aspergillaceae</taxon>
        <taxon>Penicillium</taxon>
    </lineage>
</organism>
<dbReference type="EMBL" id="MNBE01000666">
    <property type="protein sequence ID" value="OKO98736.1"/>
    <property type="molecule type" value="Genomic_DNA"/>
</dbReference>
<comment type="caution">
    <text evidence="2">The sequence shown here is derived from an EMBL/GenBank/DDBJ whole genome shotgun (WGS) entry which is preliminary data.</text>
</comment>